<keyword evidence="2" id="KW-1133">Transmembrane helix</keyword>
<dbReference type="AlphaFoldDB" id="A0A5B8JDB7"/>
<keyword evidence="4" id="KW-1185">Reference proteome</keyword>
<keyword evidence="2" id="KW-0472">Membrane</keyword>
<feature type="transmembrane region" description="Helical" evidence="2">
    <location>
        <begin position="9"/>
        <end position="30"/>
    </location>
</feature>
<reference evidence="3 4" key="1">
    <citation type="submission" date="2019-07" db="EMBL/GenBank/DDBJ databases">
        <authorList>
            <person name="Zhu P."/>
        </authorList>
    </citation>
    <scope>NUCLEOTIDE SEQUENCE [LARGE SCALE GENOMIC DNA]</scope>
    <source>
        <strain evidence="3 4">SSL-25</strain>
    </source>
</reference>
<dbReference type="Proteomes" id="UP000320580">
    <property type="component" value="Chromosome"/>
</dbReference>
<evidence type="ECO:0000313" key="4">
    <source>
        <dbReference type="Proteomes" id="UP000320580"/>
    </source>
</evidence>
<dbReference type="EMBL" id="CP042266">
    <property type="protein sequence ID" value="QDY75433.1"/>
    <property type="molecule type" value="Genomic_DNA"/>
</dbReference>
<gene>
    <name evidence="3" type="ORF">FQU76_01710</name>
</gene>
<name>A0A5B8JDB7_9ACTN</name>
<dbReference type="KEGG" id="sqz:FQU76_01710"/>
<feature type="compositionally biased region" description="Polar residues" evidence="1">
    <location>
        <begin position="65"/>
        <end position="74"/>
    </location>
</feature>
<evidence type="ECO:0000256" key="1">
    <source>
        <dbReference type="SAM" id="MobiDB-lite"/>
    </source>
</evidence>
<proteinExistence type="predicted"/>
<feature type="region of interest" description="Disordered" evidence="1">
    <location>
        <begin position="65"/>
        <end position="137"/>
    </location>
</feature>
<dbReference type="RefSeq" id="WP_146478745.1">
    <property type="nucleotide sequence ID" value="NZ_CP042266.1"/>
</dbReference>
<keyword evidence="2" id="KW-0812">Transmembrane</keyword>
<feature type="compositionally biased region" description="Polar residues" evidence="1">
    <location>
        <begin position="91"/>
        <end position="109"/>
    </location>
</feature>
<sequence>MMTGWRRGVLWAAATAAGLIVVGLTLLLLLKDLGTAGTVAGFVANTVAIVMTVLTVRALLLQPSQQSSHTQASGPGSVAAGGNIGRAVTGDGNQVSGQPTTIAPGNSSPGGAVDASGPKSVAAGGSISEAVTGDNNA</sequence>
<feature type="transmembrane region" description="Helical" evidence="2">
    <location>
        <begin position="36"/>
        <end position="60"/>
    </location>
</feature>
<accession>A0A5B8JDB7</accession>
<protein>
    <submittedName>
        <fullName evidence="3">Uncharacterized protein</fullName>
    </submittedName>
</protein>
<organism evidence="3 4">
    <name type="scientific">Streptomyces qinzhouensis</name>
    <dbReference type="NCBI Taxonomy" id="2599401"/>
    <lineage>
        <taxon>Bacteria</taxon>
        <taxon>Bacillati</taxon>
        <taxon>Actinomycetota</taxon>
        <taxon>Actinomycetes</taxon>
        <taxon>Kitasatosporales</taxon>
        <taxon>Streptomycetaceae</taxon>
        <taxon>Streptomyces</taxon>
    </lineage>
</organism>
<evidence type="ECO:0000313" key="3">
    <source>
        <dbReference type="EMBL" id="QDY75433.1"/>
    </source>
</evidence>
<evidence type="ECO:0000256" key="2">
    <source>
        <dbReference type="SAM" id="Phobius"/>
    </source>
</evidence>